<organism evidence="1 2">
    <name type="scientific">Cucurbitaria berberidis CBS 394.84</name>
    <dbReference type="NCBI Taxonomy" id="1168544"/>
    <lineage>
        <taxon>Eukaryota</taxon>
        <taxon>Fungi</taxon>
        <taxon>Dikarya</taxon>
        <taxon>Ascomycota</taxon>
        <taxon>Pezizomycotina</taxon>
        <taxon>Dothideomycetes</taxon>
        <taxon>Pleosporomycetidae</taxon>
        <taxon>Pleosporales</taxon>
        <taxon>Pleosporineae</taxon>
        <taxon>Cucurbitariaceae</taxon>
        <taxon>Cucurbitaria</taxon>
    </lineage>
</organism>
<dbReference type="EMBL" id="ML976616">
    <property type="protein sequence ID" value="KAF1844853.1"/>
    <property type="molecule type" value="Genomic_DNA"/>
</dbReference>
<dbReference type="AlphaFoldDB" id="A0A9P4L841"/>
<proteinExistence type="predicted"/>
<dbReference type="OrthoDB" id="3711359at2759"/>
<evidence type="ECO:0000313" key="1">
    <source>
        <dbReference type="EMBL" id="KAF1844853.1"/>
    </source>
</evidence>
<accession>A0A9P4L841</accession>
<protein>
    <submittedName>
        <fullName evidence="1">Uncharacterized protein</fullName>
    </submittedName>
</protein>
<dbReference type="RefSeq" id="XP_040787416.1">
    <property type="nucleotide sequence ID" value="XM_040938863.1"/>
</dbReference>
<dbReference type="GeneID" id="63856120"/>
<dbReference type="Proteomes" id="UP000800039">
    <property type="component" value="Unassembled WGS sequence"/>
</dbReference>
<comment type="caution">
    <text evidence="1">The sequence shown here is derived from an EMBL/GenBank/DDBJ whole genome shotgun (WGS) entry which is preliminary data.</text>
</comment>
<evidence type="ECO:0000313" key="2">
    <source>
        <dbReference type="Proteomes" id="UP000800039"/>
    </source>
</evidence>
<reference evidence="1" key="1">
    <citation type="submission" date="2020-01" db="EMBL/GenBank/DDBJ databases">
        <authorList>
            <consortium name="DOE Joint Genome Institute"/>
            <person name="Haridas S."/>
            <person name="Albert R."/>
            <person name="Binder M."/>
            <person name="Bloem J."/>
            <person name="Labutti K."/>
            <person name="Salamov A."/>
            <person name="Andreopoulos B."/>
            <person name="Baker S.E."/>
            <person name="Barry K."/>
            <person name="Bills G."/>
            <person name="Bluhm B.H."/>
            <person name="Cannon C."/>
            <person name="Castanera R."/>
            <person name="Culley D.E."/>
            <person name="Daum C."/>
            <person name="Ezra D."/>
            <person name="Gonzalez J.B."/>
            <person name="Henrissat B."/>
            <person name="Kuo A."/>
            <person name="Liang C."/>
            <person name="Lipzen A."/>
            <person name="Lutzoni F."/>
            <person name="Magnuson J."/>
            <person name="Mondo S."/>
            <person name="Nolan M."/>
            <person name="Ohm R."/>
            <person name="Pangilinan J."/>
            <person name="Park H.-J."/>
            <person name="Ramirez L."/>
            <person name="Alfaro M."/>
            <person name="Sun H."/>
            <person name="Tritt A."/>
            <person name="Yoshinaga Y."/>
            <person name="Zwiers L.-H."/>
            <person name="Turgeon B.G."/>
            <person name="Goodwin S.B."/>
            <person name="Spatafora J.W."/>
            <person name="Crous P.W."/>
            <person name="Grigoriev I.V."/>
        </authorList>
    </citation>
    <scope>NUCLEOTIDE SEQUENCE</scope>
    <source>
        <strain evidence="1">CBS 394.84</strain>
    </source>
</reference>
<name>A0A9P4L841_9PLEO</name>
<keyword evidence="2" id="KW-1185">Reference proteome</keyword>
<gene>
    <name evidence="1" type="ORF">K460DRAFT_99666</name>
</gene>
<sequence>MEGLLINESQSTPTNRATHPVSFFERLPYDVRASIYSYIEAGDLPPITRGFQPSASGFLISCRSAKQDLEEIAARSLGKFLREFKSTFENTTDCTIQISDFPESSTLAELRSLRITLPFTSFCPIKSSDWKYVWKREVLAGLHPLLRLYSDKIHLHFSGPDNMPACKSLLDRGRVEVSMHSILRKIAIMLESLNRWKTGTDSMAGILSVERIFKYEVGRQRDTWINARVNAKRICLSWDLRDNVLEENGQTITLNGKLHRIQVPVIENGSEKKDAAIFYHLRDEQRLVGEMGVVSDGRWELREDIDRLLNGVSTHWVYCSSSGLGKALGEGLVGCAEAKFEEDEQEVSGHIYH</sequence>